<evidence type="ECO:0000313" key="2">
    <source>
        <dbReference type="EMBL" id="CAJ1962585.1"/>
    </source>
</evidence>
<sequence>MEEQDEMQRKSATEKKKEKEDRNKKRNRQRREERLKEEEAVLMKQKETTVAYLANKVASKRGIVANLCYPTILRYPTIPSVDTFNAKQVKKKKALQVQNE</sequence>
<gene>
    <name evidence="2" type="ORF">CYCCA115_LOCUS19755</name>
</gene>
<comment type="caution">
    <text evidence="2">The sequence shown here is derived from an EMBL/GenBank/DDBJ whole genome shotgun (WGS) entry which is preliminary data.</text>
</comment>
<feature type="region of interest" description="Disordered" evidence="1">
    <location>
        <begin position="1"/>
        <end position="37"/>
    </location>
</feature>
<proteinExistence type="predicted"/>
<organism evidence="2 3">
    <name type="scientific">Cylindrotheca closterium</name>
    <dbReference type="NCBI Taxonomy" id="2856"/>
    <lineage>
        <taxon>Eukaryota</taxon>
        <taxon>Sar</taxon>
        <taxon>Stramenopiles</taxon>
        <taxon>Ochrophyta</taxon>
        <taxon>Bacillariophyta</taxon>
        <taxon>Bacillariophyceae</taxon>
        <taxon>Bacillariophycidae</taxon>
        <taxon>Bacillariales</taxon>
        <taxon>Bacillariaceae</taxon>
        <taxon>Cylindrotheca</taxon>
    </lineage>
</organism>
<accession>A0AAD2G7K2</accession>
<reference evidence="2" key="1">
    <citation type="submission" date="2023-08" db="EMBL/GenBank/DDBJ databases">
        <authorList>
            <person name="Audoor S."/>
            <person name="Bilcke G."/>
        </authorList>
    </citation>
    <scope>NUCLEOTIDE SEQUENCE</scope>
</reference>
<dbReference type="AlphaFoldDB" id="A0AAD2G7K2"/>
<dbReference type="Proteomes" id="UP001295423">
    <property type="component" value="Unassembled WGS sequence"/>
</dbReference>
<protein>
    <submittedName>
        <fullName evidence="2">Uncharacterized protein</fullName>
    </submittedName>
</protein>
<evidence type="ECO:0000256" key="1">
    <source>
        <dbReference type="SAM" id="MobiDB-lite"/>
    </source>
</evidence>
<feature type="compositionally biased region" description="Basic and acidic residues" evidence="1">
    <location>
        <begin position="1"/>
        <end position="23"/>
    </location>
</feature>
<evidence type="ECO:0000313" key="3">
    <source>
        <dbReference type="Proteomes" id="UP001295423"/>
    </source>
</evidence>
<keyword evidence="3" id="KW-1185">Reference proteome</keyword>
<dbReference type="EMBL" id="CAKOGP040002114">
    <property type="protein sequence ID" value="CAJ1962585.1"/>
    <property type="molecule type" value="Genomic_DNA"/>
</dbReference>
<name>A0AAD2G7K2_9STRA</name>